<keyword evidence="11" id="KW-0969">Cilium</keyword>
<keyword evidence="11" id="KW-0966">Cell projection</keyword>
<evidence type="ECO:0000256" key="6">
    <source>
        <dbReference type="ARBA" id="ARBA00022692"/>
    </source>
</evidence>
<dbReference type="PANTHER" id="PTHR35091:SF2">
    <property type="entry name" value="FLAGELLAR PROTEIN FLIL"/>
    <property type="match status" value="1"/>
</dbReference>
<dbReference type="PANTHER" id="PTHR35091">
    <property type="entry name" value="FLAGELLAR PROTEIN FLIL"/>
    <property type="match status" value="1"/>
</dbReference>
<dbReference type="InterPro" id="IPR005503">
    <property type="entry name" value="FliL"/>
</dbReference>
<dbReference type="EMBL" id="CP048788">
    <property type="protein sequence ID" value="QJF52968.1"/>
    <property type="molecule type" value="Genomic_DNA"/>
</dbReference>
<keyword evidence="6 10" id="KW-0812">Transmembrane</keyword>
<evidence type="ECO:0000256" key="7">
    <source>
        <dbReference type="ARBA" id="ARBA00022779"/>
    </source>
</evidence>
<dbReference type="Pfam" id="PF03748">
    <property type="entry name" value="FliL"/>
    <property type="match status" value="1"/>
</dbReference>
<dbReference type="GO" id="GO:0006935">
    <property type="term" value="P:chemotaxis"/>
    <property type="evidence" value="ECO:0007669"/>
    <property type="project" value="UniProtKB-KW"/>
</dbReference>
<comment type="similarity">
    <text evidence="3 10">Belongs to the FliL family.</text>
</comment>
<dbReference type="GO" id="GO:0009425">
    <property type="term" value="C:bacterial-type flagellum basal body"/>
    <property type="evidence" value="ECO:0007669"/>
    <property type="project" value="InterPro"/>
</dbReference>
<evidence type="ECO:0000313" key="11">
    <source>
        <dbReference type="EMBL" id="QJF52968.1"/>
    </source>
</evidence>
<evidence type="ECO:0000256" key="5">
    <source>
        <dbReference type="ARBA" id="ARBA00022500"/>
    </source>
</evidence>
<proteinExistence type="inferred from homology"/>
<protein>
    <recommendedName>
        <fullName evidence="10">Flagellar protein FliL</fullName>
    </recommendedName>
</protein>
<feature type="transmembrane region" description="Helical" evidence="10">
    <location>
        <begin position="20"/>
        <end position="43"/>
    </location>
</feature>
<evidence type="ECO:0000256" key="4">
    <source>
        <dbReference type="ARBA" id="ARBA00022475"/>
    </source>
</evidence>
<dbReference type="KEGG" id="rpon:G3256_18195"/>
<organism evidence="11 12">
    <name type="scientific">Roseobacter ponti</name>
    <dbReference type="NCBI Taxonomy" id="1891787"/>
    <lineage>
        <taxon>Bacteria</taxon>
        <taxon>Pseudomonadati</taxon>
        <taxon>Pseudomonadota</taxon>
        <taxon>Alphaproteobacteria</taxon>
        <taxon>Rhodobacterales</taxon>
        <taxon>Roseobacteraceae</taxon>
        <taxon>Roseobacter</taxon>
    </lineage>
</organism>
<dbReference type="GO" id="GO:0005886">
    <property type="term" value="C:plasma membrane"/>
    <property type="evidence" value="ECO:0007669"/>
    <property type="project" value="UniProtKB-SubCell"/>
</dbReference>
<comment type="subcellular location">
    <subcellularLocation>
        <location evidence="10">Cell inner membrane</location>
    </subcellularLocation>
    <subcellularLocation>
        <location evidence="2">Cell membrane</location>
        <topology evidence="2">Single-pass membrane protein</topology>
    </subcellularLocation>
</comment>
<keyword evidence="11" id="KW-0282">Flagellum</keyword>
<evidence type="ECO:0000313" key="12">
    <source>
        <dbReference type="Proteomes" id="UP000503308"/>
    </source>
</evidence>
<evidence type="ECO:0000256" key="3">
    <source>
        <dbReference type="ARBA" id="ARBA00008281"/>
    </source>
</evidence>
<reference evidence="11 12" key="1">
    <citation type="submission" date="2020-02" db="EMBL/GenBank/DDBJ databases">
        <title>Genome sequence of Roseobacter ponti.</title>
        <authorList>
            <person name="Hollensteiner J."/>
            <person name="Schneider D."/>
            <person name="Poehlein A."/>
            <person name="Daniel R."/>
        </authorList>
    </citation>
    <scope>NUCLEOTIDE SEQUENCE [LARGE SCALE GENOMIC DNA]</scope>
    <source>
        <strain evidence="11 12">DSM 106830</strain>
    </source>
</reference>
<evidence type="ECO:0000256" key="9">
    <source>
        <dbReference type="ARBA" id="ARBA00023136"/>
    </source>
</evidence>
<evidence type="ECO:0000256" key="10">
    <source>
        <dbReference type="RuleBase" id="RU364125"/>
    </source>
</evidence>
<name>A0A858SY94_9RHOB</name>
<evidence type="ECO:0000256" key="1">
    <source>
        <dbReference type="ARBA" id="ARBA00002254"/>
    </source>
</evidence>
<comment type="function">
    <text evidence="1 10">Controls the rotational direction of flagella during chemotaxis.</text>
</comment>
<sequence>MAEASATDLPTQKRSSKLPLIIGLLLALAGGAGGYLAVSGGWIGGGESPPEEKAKITSEMAPDVAFLPMDPLTISLPSGSSGSYLRFRGELEVHGAYAEEVSKYMPRFVDVLNTYLRALEVRDLEDPAALGRLRSQMLRRVQMVAGPDRISDLLIMEFVLQ</sequence>
<dbReference type="RefSeq" id="WP_169642185.1">
    <property type="nucleotide sequence ID" value="NZ_CP048788.1"/>
</dbReference>
<dbReference type="GO" id="GO:0071978">
    <property type="term" value="P:bacterial-type flagellum-dependent swarming motility"/>
    <property type="evidence" value="ECO:0007669"/>
    <property type="project" value="TreeGrafter"/>
</dbReference>
<evidence type="ECO:0000256" key="8">
    <source>
        <dbReference type="ARBA" id="ARBA00022989"/>
    </source>
</evidence>
<keyword evidence="4" id="KW-1003">Cell membrane</keyword>
<dbReference type="Proteomes" id="UP000503308">
    <property type="component" value="Chromosome"/>
</dbReference>
<keyword evidence="10" id="KW-0997">Cell inner membrane</keyword>
<accession>A0A858SY94</accession>
<keyword evidence="8 10" id="KW-1133">Transmembrane helix</keyword>
<evidence type="ECO:0000256" key="2">
    <source>
        <dbReference type="ARBA" id="ARBA00004162"/>
    </source>
</evidence>
<gene>
    <name evidence="11" type="ORF">G3256_18195</name>
</gene>
<keyword evidence="9 10" id="KW-0472">Membrane</keyword>
<keyword evidence="12" id="KW-1185">Reference proteome</keyword>
<keyword evidence="7 10" id="KW-0283">Flagellar rotation</keyword>
<keyword evidence="5 10" id="KW-0145">Chemotaxis</keyword>
<dbReference type="AlphaFoldDB" id="A0A858SY94"/>